<dbReference type="Gramene" id="TraesCLE_scaffold_022886_01G000200.1">
    <property type="protein sequence ID" value="TraesCLE_scaffold_022886_01G000200.1"/>
    <property type="gene ID" value="TraesCLE_scaffold_022886_01G000200"/>
</dbReference>
<dbReference type="Gramene" id="TraesROB_scaffold_140331_01G000100.1">
    <property type="protein sequence ID" value="TraesROB_scaffold_140331_01G000100.1"/>
    <property type="gene ID" value="TraesROB_scaffold_140331_01G000100"/>
</dbReference>
<dbReference type="Gramene" id="TraesCAD_scaffold_029850_01G000200.1">
    <property type="protein sequence ID" value="TraesCAD_scaffold_029850_01G000200.1"/>
    <property type="gene ID" value="TraesCAD_scaffold_029850_01G000200"/>
</dbReference>
<reference evidence="1" key="2">
    <citation type="submission" date="2018-10" db="UniProtKB">
        <authorList>
            <consortium name="EnsemblPlants"/>
        </authorList>
    </citation>
    <scope>IDENTIFICATION</scope>
</reference>
<dbReference type="EnsemblPlants" id="TraesCS2D02G380100.1">
    <property type="protein sequence ID" value="TraesCS2D02G380100.1"/>
    <property type="gene ID" value="TraesCS2D02G380100"/>
</dbReference>
<dbReference type="OrthoDB" id="10657257at2759"/>
<sequence>MSSRPRCSQVYESRKKGLYPRSAVDSSFAPKDVYEVAALFSDAQRDAVGEIGLVGMLEVANITHVDREYCWSLFLDVDLKRGALKIDDDVYVTFNEVDIHNILGIALGGDILIEKRNVPPSPAQVTQIREYLGLCPSSFYVTIGDIRWALKKPCQNPFSEADKIRTQVGFAMLCMASCFSPRENRQTVPTEAYAICMDPANLHRVNWGRYVHSELIGGAEKVHEIHREGKRPQLYGCPLVLQALRFDSVDTGTAVKPEPLVRPRIKFYTAFILSRLIHKDTVVGSVPKRYGVMKARRMADQSLPWNGQNLRSKIQEAKAFIDRSLKEHALASAERNTLFFRKLSALNDGTIACMNENMHREIEKHLACL</sequence>
<dbReference type="Proteomes" id="UP000019116">
    <property type="component" value="Chromosome 2D"/>
</dbReference>
<gene>
    <name evidence="1" type="primary">LOC123049671</name>
</gene>
<dbReference type="Gramene" id="TraesCS2D02G380100.1">
    <property type="protein sequence ID" value="TraesCS2D02G380100.1"/>
    <property type="gene ID" value="TraesCS2D02G380100"/>
</dbReference>
<dbReference type="PANTHER" id="PTHR34835:SF88">
    <property type="entry name" value="FRIGIDA-LIKE PROTEIN"/>
    <property type="match status" value="1"/>
</dbReference>
<dbReference type="ExpressionAtlas" id="A0A1D5UQI3">
    <property type="expression patterns" value="baseline"/>
</dbReference>
<proteinExistence type="predicted"/>
<evidence type="ECO:0000313" key="1">
    <source>
        <dbReference type="EnsemblPlants" id="TraesCS2D02G380100.1"/>
    </source>
</evidence>
<name>A0A1D5UQI3_WHEAT</name>
<dbReference type="AlphaFoldDB" id="A0A1D5UQI3"/>
<accession>A0A1D5UQI3</accession>
<reference evidence="1" key="1">
    <citation type="submission" date="2018-08" db="EMBL/GenBank/DDBJ databases">
        <authorList>
            <person name="Rossello M."/>
        </authorList>
    </citation>
    <scope>NUCLEOTIDE SEQUENCE [LARGE SCALE GENOMIC DNA]</scope>
    <source>
        <strain evidence="1">cv. Chinese Spring</strain>
    </source>
</reference>
<dbReference type="GeneID" id="123049671"/>
<dbReference type="Gramene" id="TraesMAC2D03G01232330.1">
    <property type="protein sequence ID" value="TraesMAC2D03G01232330.1"/>
    <property type="gene ID" value="TraesMAC2D03G01232330"/>
</dbReference>
<dbReference type="Gramene" id="TraesCS2D03G0868000.1">
    <property type="protein sequence ID" value="TraesCS2D03G0868000.1.CDS"/>
    <property type="gene ID" value="TraesCS2D03G0868000"/>
</dbReference>
<dbReference type="RefSeq" id="XP_044328497.1">
    <property type="nucleotide sequence ID" value="XM_044472562.1"/>
</dbReference>
<protein>
    <submittedName>
        <fullName evidence="1">Uncharacterized protein</fullName>
    </submittedName>
</protein>
<organism evidence="1">
    <name type="scientific">Triticum aestivum</name>
    <name type="common">Wheat</name>
    <dbReference type="NCBI Taxonomy" id="4565"/>
    <lineage>
        <taxon>Eukaryota</taxon>
        <taxon>Viridiplantae</taxon>
        <taxon>Streptophyta</taxon>
        <taxon>Embryophyta</taxon>
        <taxon>Tracheophyta</taxon>
        <taxon>Spermatophyta</taxon>
        <taxon>Magnoliopsida</taxon>
        <taxon>Liliopsida</taxon>
        <taxon>Poales</taxon>
        <taxon>Poaceae</taxon>
        <taxon>BOP clade</taxon>
        <taxon>Pooideae</taxon>
        <taxon>Triticodae</taxon>
        <taxon>Triticeae</taxon>
        <taxon>Triticinae</taxon>
        <taxon>Triticum</taxon>
    </lineage>
</organism>
<keyword evidence="2" id="KW-1185">Reference proteome</keyword>
<dbReference type="PANTHER" id="PTHR34835">
    <property type="entry name" value="OS07G0283600 PROTEIN-RELATED"/>
    <property type="match status" value="1"/>
</dbReference>
<evidence type="ECO:0000313" key="2">
    <source>
        <dbReference type="Proteomes" id="UP000019116"/>
    </source>
</evidence>
<dbReference type="Gramene" id="TraesWEE_scaffold_111799_01G000100.1">
    <property type="protein sequence ID" value="TraesWEE_scaffold_111799_01G000100.1"/>
    <property type="gene ID" value="TraesWEE_scaffold_111799_01G000100"/>
</dbReference>